<reference evidence="13 14" key="1">
    <citation type="submission" date="2016-02" db="EMBL/GenBank/DDBJ databases">
        <title>Draft genome sequence of hydrocarbon degrading Staphylococcus saprophyticus Strain CNV2, isolated from crude-oil contaminated soil from Noonmati Oil Refinery, Guwahati, Assam, India.</title>
        <authorList>
            <person name="Mukherjee A."/>
            <person name="Chettri B."/>
            <person name="Langpoklakpam J."/>
            <person name="Singh A.K."/>
            <person name="Chattopadhyay D.J."/>
        </authorList>
    </citation>
    <scope>NUCLEOTIDE SEQUENCE [LARGE SCALE GENOMIC DNA]</scope>
    <source>
        <strain evidence="13 14">CNV2</strain>
    </source>
</reference>
<keyword evidence="4" id="KW-0235">DNA replication</keyword>
<evidence type="ECO:0000313" key="14">
    <source>
        <dbReference type="Proteomes" id="UP000075418"/>
    </source>
</evidence>
<dbReference type="InterPro" id="IPR015797">
    <property type="entry name" value="NUDIX_hydrolase-like_dom_sf"/>
</dbReference>
<evidence type="ECO:0000259" key="12">
    <source>
        <dbReference type="PROSITE" id="PS51462"/>
    </source>
</evidence>
<keyword evidence="7" id="KW-0378">Hydrolase</keyword>
<evidence type="ECO:0000256" key="10">
    <source>
        <dbReference type="ARBA" id="ARBA00035861"/>
    </source>
</evidence>
<gene>
    <name evidence="13" type="ORF">A0131_03075</name>
</gene>
<dbReference type="Gene3D" id="3.90.79.10">
    <property type="entry name" value="Nucleoside Triphosphate Pyrophosphohydrolase"/>
    <property type="match status" value="1"/>
</dbReference>
<dbReference type="GO" id="GO:0044716">
    <property type="term" value="F:8-oxo-GDP phosphatase activity"/>
    <property type="evidence" value="ECO:0007669"/>
    <property type="project" value="TreeGrafter"/>
</dbReference>
<dbReference type="GO" id="GO:0006281">
    <property type="term" value="P:DNA repair"/>
    <property type="evidence" value="ECO:0007669"/>
    <property type="project" value="UniProtKB-KW"/>
</dbReference>
<organism evidence="13 14">
    <name type="scientific">Staphylococcus kloosii</name>
    <dbReference type="NCBI Taxonomy" id="29384"/>
    <lineage>
        <taxon>Bacteria</taxon>
        <taxon>Bacillati</taxon>
        <taxon>Bacillota</taxon>
        <taxon>Bacilli</taxon>
        <taxon>Bacillales</taxon>
        <taxon>Staphylococcaceae</taxon>
        <taxon>Staphylococcus</taxon>
    </lineage>
</organism>
<evidence type="ECO:0000256" key="9">
    <source>
        <dbReference type="ARBA" id="ARBA00023204"/>
    </source>
</evidence>
<keyword evidence="8" id="KW-0460">Magnesium</keyword>
<dbReference type="EMBL" id="LUGM01000002">
    <property type="protein sequence ID" value="KYH13788.1"/>
    <property type="molecule type" value="Genomic_DNA"/>
</dbReference>
<keyword evidence="3" id="KW-0515">Mutator protein</keyword>
<dbReference type="PANTHER" id="PTHR47707">
    <property type="entry name" value="8-OXO-DGTP DIPHOSPHATASE"/>
    <property type="match status" value="1"/>
</dbReference>
<comment type="similarity">
    <text evidence="2">Belongs to the Nudix hydrolase family.</text>
</comment>
<evidence type="ECO:0000256" key="2">
    <source>
        <dbReference type="ARBA" id="ARBA00005582"/>
    </source>
</evidence>
<dbReference type="GO" id="GO:0044715">
    <property type="term" value="F:8-oxo-dGDP phosphatase activity"/>
    <property type="evidence" value="ECO:0007669"/>
    <property type="project" value="TreeGrafter"/>
</dbReference>
<comment type="catalytic activity">
    <reaction evidence="10">
        <text>8-oxo-dGTP + H2O = 8-oxo-dGMP + diphosphate + H(+)</text>
        <dbReference type="Rhea" id="RHEA:31575"/>
        <dbReference type="ChEBI" id="CHEBI:15377"/>
        <dbReference type="ChEBI" id="CHEBI:15378"/>
        <dbReference type="ChEBI" id="CHEBI:33019"/>
        <dbReference type="ChEBI" id="CHEBI:63224"/>
        <dbReference type="ChEBI" id="CHEBI:77896"/>
        <dbReference type="EC" id="3.6.1.55"/>
    </reaction>
</comment>
<dbReference type="PROSITE" id="PS51462">
    <property type="entry name" value="NUDIX"/>
    <property type="match status" value="1"/>
</dbReference>
<keyword evidence="6" id="KW-0227">DNA damage</keyword>
<dbReference type="Proteomes" id="UP000075418">
    <property type="component" value="Unassembled WGS sequence"/>
</dbReference>
<dbReference type="GO" id="GO:0006260">
    <property type="term" value="P:DNA replication"/>
    <property type="evidence" value="ECO:0007669"/>
    <property type="project" value="UniProtKB-KW"/>
</dbReference>
<protein>
    <recommendedName>
        <fullName evidence="11">8-oxo-dGTP diphosphatase</fullName>
        <ecNumber evidence="11">3.6.1.55</ecNumber>
    </recommendedName>
</protein>
<dbReference type="CDD" id="cd03425">
    <property type="entry name" value="NUDIX_MutT_NudA_like"/>
    <property type="match status" value="1"/>
</dbReference>
<evidence type="ECO:0000256" key="4">
    <source>
        <dbReference type="ARBA" id="ARBA00022705"/>
    </source>
</evidence>
<proteinExistence type="inferred from homology"/>
<evidence type="ECO:0000313" key="13">
    <source>
        <dbReference type="EMBL" id="KYH13788.1"/>
    </source>
</evidence>
<sequence length="131" mass="15179">MKKKIEVVGAVIFSGDKILCAQRSNNMSLPLKWEFPGGKVEENESELSALHREIKEEMLCDIKIDEKITATVYEYDFGIVHLHTYKCTLQKQLPTLVEHQKLKWLQSYELEQLDWAPADIPTVKILSGRYQ</sequence>
<evidence type="ECO:0000256" key="6">
    <source>
        <dbReference type="ARBA" id="ARBA00022763"/>
    </source>
</evidence>
<dbReference type="InterPro" id="IPR000086">
    <property type="entry name" value="NUDIX_hydrolase_dom"/>
</dbReference>
<dbReference type="SUPFAM" id="SSF55811">
    <property type="entry name" value="Nudix"/>
    <property type="match status" value="1"/>
</dbReference>
<accession>A0A151A2Y5</accession>
<dbReference type="GO" id="GO:0046872">
    <property type="term" value="F:metal ion binding"/>
    <property type="evidence" value="ECO:0007669"/>
    <property type="project" value="UniProtKB-KW"/>
</dbReference>
<feature type="domain" description="Nudix hydrolase" evidence="12">
    <location>
        <begin position="3"/>
        <end position="127"/>
    </location>
</feature>
<dbReference type="Pfam" id="PF00293">
    <property type="entry name" value="NUDIX"/>
    <property type="match status" value="1"/>
</dbReference>
<comment type="cofactor">
    <cofactor evidence="1">
        <name>Mg(2+)</name>
        <dbReference type="ChEBI" id="CHEBI:18420"/>
    </cofactor>
</comment>
<evidence type="ECO:0000256" key="1">
    <source>
        <dbReference type="ARBA" id="ARBA00001946"/>
    </source>
</evidence>
<dbReference type="GO" id="GO:0035539">
    <property type="term" value="F:8-oxo-7,8-dihydrodeoxyguanosine triphosphate pyrophosphatase activity"/>
    <property type="evidence" value="ECO:0007669"/>
    <property type="project" value="UniProtKB-EC"/>
</dbReference>
<dbReference type="EC" id="3.6.1.55" evidence="11"/>
<keyword evidence="9" id="KW-0234">DNA repair</keyword>
<dbReference type="RefSeq" id="WP_061854019.1">
    <property type="nucleotide sequence ID" value="NZ_JADIIP010000001.1"/>
</dbReference>
<evidence type="ECO:0000256" key="8">
    <source>
        <dbReference type="ARBA" id="ARBA00022842"/>
    </source>
</evidence>
<evidence type="ECO:0000256" key="7">
    <source>
        <dbReference type="ARBA" id="ARBA00022801"/>
    </source>
</evidence>
<dbReference type="InterPro" id="IPR047127">
    <property type="entry name" value="MutT-like"/>
</dbReference>
<evidence type="ECO:0000256" key="3">
    <source>
        <dbReference type="ARBA" id="ARBA00022457"/>
    </source>
</evidence>
<evidence type="ECO:0000256" key="11">
    <source>
        <dbReference type="ARBA" id="ARBA00038905"/>
    </source>
</evidence>
<comment type="caution">
    <text evidence="13">The sequence shown here is derived from an EMBL/GenBank/DDBJ whole genome shotgun (WGS) entry which is preliminary data.</text>
</comment>
<evidence type="ECO:0000256" key="5">
    <source>
        <dbReference type="ARBA" id="ARBA00022723"/>
    </source>
</evidence>
<keyword evidence="5" id="KW-0479">Metal-binding</keyword>
<dbReference type="AlphaFoldDB" id="A0A151A2Y5"/>
<name>A0A151A2Y5_9STAP</name>
<dbReference type="PANTHER" id="PTHR47707:SF1">
    <property type="entry name" value="NUDIX HYDROLASE FAMILY PROTEIN"/>
    <property type="match status" value="1"/>
</dbReference>
<dbReference type="GO" id="GO:0008413">
    <property type="term" value="F:8-oxo-7,8-dihydroguanosine triphosphate pyrophosphatase activity"/>
    <property type="evidence" value="ECO:0007669"/>
    <property type="project" value="TreeGrafter"/>
</dbReference>